<evidence type="ECO:0000259" key="3">
    <source>
        <dbReference type="PROSITE" id="PS50125"/>
    </source>
</evidence>
<dbReference type="CDD" id="cd07302">
    <property type="entry name" value="CHD"/>
    <property type="match status" value="1"/>
</dbReference>
<dbReference type="Pfam" id="PF00211">
    <property type="entry name" value="Guanylate_cyc"/>
    <property type="match status" value="1"/>
</dbReference>
<protein>
    <recommendedName>
        <fullName evidence="3">Guanylate cyclase domain-containing protein</fullName>
    </recommendedName>
</protein>
<dbReference type="PROSITE" id="PS50125">
    <property type="entry name" value="GUANYLATE_CYCLASE_2"/>
    <property type="match status" value="1"/>
</dbReference>
<proteinExistence type="inferred from homology"/>
<name>A0A7R7EPH3_9FIRM</name>
<evidence type="ECO:0000256" key="2">
    <source>
        <dbReference type="SAM" id="Coils"/>
    </source>
</evidence>
<evidence type="ECO:0000256" key="1">
    <source>
        <dbReference type="ARBA" id="ARBA00005381"/>
    </source>
</evidence>
<keyword evidence="2" id="KW-0175">Coiled coil</keyword>
<dbReference type="Gene3D" id="3.30.70.1230">
    <property type="entry name" value="Nucleotide cyclase"/>
    <property type="match status" value="1"/>
</dbReference>
<dbReference type="GO" id="GO:0035556">
    <property type="term" value="P:intracellular signal transduction"/>
    <property type="evidence" value="ECO:0007669"/>
    <property type="project" value="InterPro"/>
</dbReference>
<dbReference type="SUPFAM" id="SSF55073">
    <property type="entry name" value="Nucleotide cyclase"/>
    <property type="match status" value="1"/>
</dbReference>
<dbReference type="PANTHER" id="PTHR43081">
    <property type="entry name" value="ADENYLATE CYCLASE, TERMINAL-DIFFERENTIATION SPECIFIC-RELATED"/>
    <property type="match status" value="1"/>
</dbReference>
<dbReference type="EMBL" id="AP024169">
    <property type="protein sequence ID" value="BCN32619.1"/>
    <property type="molecule type" value="Genomic_DNA"/>
</dbReference>
<dbReference type="InterPro" id="IPR029787">
    <property type="entry name" value="Nucleotide_cyclase"/>
</dbReference>
<dbReference type="GO" id="GO:0009190">
    <property type="term" value="P:cyclic nucleotide biosynthetic process"/>
    <property type="evidence" value="ECO:0007669"/>
    <property type="project" value="InterPro"/>
</dbReference>
<evidence type="ECO:0000313" key="5">
    <source>
        <dbReference type="Proteomes" id="UP000595897"/>
    </source>
</evidence>
<accession>A0A7R7EPH3</accession>
<comment type="similarity">
    <text evidence="1">Belongs to the adenylyl cyclase class-3 family.</text>
</comment>
<dbReference type="InterPro" id="IPR001054">
    <property type="entry name" value="A/G_cyclase"/>
</dbReference>
<dbReference type="InterPro" id="IPR050697">
    <property type="entry name" value="Adenylyl/Guanylyl_Cyclase_3/4"/>
</dbReference>
<dbReference type="Proteomes" id="UP000595897">
    <property type="component" value="Chromosome"/>
</dbReference>
<organism evidence="4 5">
    <name type="scientific">Anaeromicropila herbilytica</name>
    <dbReference type="NCBI Taxonomy" id="2785025"/>
    <lineage>
        <taxon>Bacteria</taxon>
        <taxon>Bacillati</taxon>
        <taxon>Bacillota</taxon>
        <taxon>Clostridia</taxon>
        <taxon>Lachnospirales</taxon>
        <taxon>Lachnospiraceae</taxon>
        <taxon>Anaeromicropila</taxon>
    </lineage>
</organism>
<sequence>MLITQAEFETIDQRLKTITEQEVSVIEDKLQFPPVLDDMEDNNKTYSMMAAILFIDIRKSTYLTENSNSKSMVKIYRSFMRMAVDCVRKNDGVTRQFMGDRIMGIFKDTYDANGNIAETGTNKAVNAARCMQTLLDYSLNIHLKNNVNGKVIECGIGIDYGKILVTKAGMYGVESDNTKENEISFVWVGNATNYASKYSDLTDGGEIFISENSYKGLASELKVDSWSKVTKYKGKKPYKGYSIKDFYLDYAKELGAVVKIEEDNVSRQDNAEQISDGIKAIEELQNKLFNKEKELTIKEEKLKKEKEEIRSIQWDAYNSLYDIIHEAFNNDHIVKKEDTDYWIFIIENYYRLGKNLGKSESEIRKGISYCLSPIYDRIGMYKNAFHELSFMANEASWVNTQTNTLKWAKENNLIWDLRYDINRRMESDINVDKESFQTYYDEVNKYYG</sequence>
<dbReference type="PANTHER" id="PTHR43081:SF1">
    <property type="entry name" value="ADENYLATE CYCLASE, TERMINAL-DIFFERENTIATION SPECIFIC"/>
    <property type="match status" value="1"/>
</dbReference>
<dbReference type="KEGG" id="ahb:bsdtb5_39140"/>
<feature type="domain" description="Guanylate cyclase" evidence="3">
    <location>
        <begin position="51"/>
        <end position="199"/>
    </location>
</feature>
<gene>
    <name evidence="4" type="ORF">bsdtb5_39140</name>
</gene>
<dbReference type="AlphaFoldDB" id="A0A7R7EPH3"/>
<keyword evidence="5" id="KW-1185">Reference proteome</keyword>
<dbReference type="GO" id="GO:0004016">
    <property type="term" value="F:adenylate cyclase activity"/>
    <property type="evidence" value="ECO:0007669"/>
    <property type="project" value="UniProtKB-ARBA"/>
</dbReference>
<evidence type="ECO:0000313" key="4">
    <source>
        <dbReference type="EMBL" id="BCN32619.1"/>
    </source>
</evidence>
<feature type="coiled-coil region" evidence="2">
    <location>
        <begin position="281"/>
        <end position="310"/>
    </location>
</feature>
<reference evidence="4 5" key="1">
    <citation type="submission" date="2020-11" db="EMBL/GenBank/DDBJ databases">
        <title>Draft genome sequencing of a Lachnospiraceae strain isolated from anoxic soil subjected to BSD treatment.</title>
        <authorList>
            <person name="Uek A."/>
            <person name="Tonouchi A."/>
        </authorList>
    </citation>
    <scope>NUCLEOTIDE SEQUENCE [LARGE SCALE GENOMIC DNA]</scope>
    <source>
        <strain evidence="4 5">TB5</strain>
    </source>
</reference>
<dbReference type="RefSeq" id="WP_271713652.1">
    <property type="nucleotide sequence ID" value="NZ_AP024169.1"/>
</dbReference>